<dbReference type="Gene3D" id="3.30.420.10">
    <property type="entry name" value="Ribonuclease H-like superfamily/Ribonuclease H"/>
    <property type="match status" value="1"/>
</dbReference>
<gene>
    <name evidence="1" type="ORF">MEUPH1_LOCUS11749</name>
</gene>
<dbReference type="PANTHER" id="PTHR47326">
    <property type="entry name" value="TRANSPOSABLE ELEMENT TC3 TRANSPOSASE-LIKE PROTEIN"/>
    <property type="match status" value="1"/>
</dbReference>
<sequence>MIYQHDGAPPHFFRAVRQHLDETFTCWIGRGGTIPWPPRSPDLTPMEFFVWGYLKERVYHQEVDSEAELRQRILQAAIEMRRVVTAGVTGRKVRERARACLRQNGGHIEQLLQ</sequence>
<dbReference type="InterPro" id="IPR036397">
    <property type="entry name" value="RNaseH_sf"/>
</dbReference>
<evidence type="ECO:0000313" key="2">
    <source>
        <dbReference type="Proteomes" id="UP001160148"/>
    </source>
</evidence>
<protein>
    <recommendedName>
        <fullName evidence="3">Transposable element Tc3 transposase</fullName>
    </recommendedName>
</protein>
<accession>A0AAV0WJ23</accession>
<reference evidence="1 2" key="1">
    <citation type="submission" date="2023-01" db="EMBL/GenBank/DDBJ databases">
        <authorList>
            <person name="Whitehead M."/>
        </authorList>
    </citation>
    <scope>NUCLEOTIDE SEQUENCE [LARGE SCALE GENOMIC DNA]</scope>
</reference>
<dbReference type="EMBL" id="CARXXK010000002">
    <property type="protein sequence ID" value="CAI6355954.1"/>
    <property type="molecule type" value="Genomic_DNA"/>
</dbReference>
<dbReference type="Proteomes" id="UP001160148">
    <property type="component" value="Unassembled WGS sequence"/>
</dbReference>
<name>A0AAV0WJ23_9HEMI</name>
<evidence type="ECO:0000313" key="1">
    <source>
        <dbReference type="EMBL" id="CAI6355954.1"/>
    </source>
</evidence>
<organism evidence="1 2">
    <name type="scientific">Macrosiphum euphorbiae</name>
    <name type="common">potato aphid</name>
    <dbReference type="NCBI Taxonomy" id="13131"/>
    <lineage>
        <taxon>Eukaryota</taxon>
        <taxon>Metazoa</taxon>
        <taxon>Ecdysozoa</taxon>
        <taxon>Arthropoda</taxon>
        <taxon>Hexapoda</taxon>
        <taxon>Insecta</taxon>
        <taxon>Pterygota</taxon>
        <taxon>Neoptera</taxon>
        <taxon>Paraneoptera</taxon>
        <taxon>Hemiptera</taxon>
        <taxon>Sternorrhyncha</taxon>
        <taxon>Aphidomorpha</taxon>
        <taxon>Aphidoidea</taxon>
        <taxon>Aphididae</taxon>
        <taxon>Macrosiphini</taxon>
        <taxon>Macrosiphum</taxon>
    </lineage>
</organism>
<keyword evidence="2" id="KW-1185">Reference proteome</keyword>
<dbReference type="GO" id="GO:0003676">
    <property type="term" value="F:nucleic acid binding"/>
    <property type="evidence" value="ECO:0007669"/>
    <property type="project" value="InterPro"/>
</dbReference>
<comment type="caution">
    <text evidence="1">The sequence shown here is derived from an EMBL/GenBank/DDBJ whole genome shotgun (WGS) entry which is preliminary data.</text>
</comment>
<proteinExistence type="predicted"/>
<dbReference type="AlphaFoldDB" id="A0AAV0WJ23"/>
<evidence type="ECO:0008006" key="3">
    <source>
        <dbReference type="Google" id="ProtNLM"/>
    </source>
</evidence>
<dbReference type="PANTHER" id="PTHR47326:SF1">
    <property type="entry name" value="HTH PSQ-TYPE DOMAIN-CONTAINING PROTEIN"/>
    <property type="match status" value="1"/>
</dbReference>